<keyword evidence="2 8" id="KW-0812">Transmembrane</keyword>
<accession>A0A6G1E329</accession>
<feature type="compositionally biased region" description="Basic and acidic residues" evidence="7">
    <location>
        <begin position="7"/>
        <end position="29"/>
    </location>
</feature>
<dbReference type="GO" id="GO:0005886">
    <property type="term" value="C:plasma membrane"/>
    <property type="evidence" value="ECO:0007669"/>
    <property type="project" value="TreeGrafter"/>
</dbReference>
<evidence type="ECO:0000256" key="2">
    <source>
        <dbReference type="ARBA" id="ARBA00022692"/>
    </source>
</evidence>
<evidence type="ECO:0000256" key="4">
    <source>
        <dbReference type="ARBA" id="ARBA00022989"/>
    </source>
</evidence>
<evidence type="ECO:0000256" key="7">
    <source>
        <dbReference type="SAM" id="MobiDB-lite"/>
    </source>
</evidence>
<comment type="subcellular location">
    <subcellularLocation>
        <location evidence="1">Membrane</location>
        <topology evidence="1">Multi-pass membrane protein</topology>
    </subcellularLocation>
</comment>
<evidence type="ECO:0000256" key="1">
    <source>
        <dbReference type="ARBA" id="ARBA00004141"/>
    </source>
</evidence>
<evidence type="ECO:0000313" key="11">
    <source>
        <dbReference type="Proteomes" id="UP000479710"/>
    </source>
</evidence>
<dbReference type="AlphaFoldDB" id="A0A6G1E329"/>
<comment type="caution">
    <text evidence="10">The sequence shown here is derived from an EMBL/GenBank/DDBJ whole genome shotgun (WGS) entry which is preliminary data.</text>
</comment>
<dbReference type="EMBL" id="SPHZ02000005">
    <property type="protein sequence ID" value="KAF0919496.1"/>
    <property type="molecule type" value="Genomic_DNA"/>
</dbReference>
<feature type="domain" description="PGG" evidence="9">
    <location>
        <begin position="38"/>
        <end position="140"/>
    </location>
</feature>
<dbReference type="PANTHER" id="PTHR24186">
    <property type="entry name" value="PROTEIN PHOSPHATASE 1 REGULATORY SUBUNIT"/>
    <property type="match status" value="1"/>
</dbReference>
<dbReference type="OrthoDB" id="681126at2759"/>
<protein>
    <recommendedName>
        <fullName evidence="9">PGG domain-containing protein</fullName>
    </recommendedName>
</protein>
<dbReference type="EMBL" id="SPHZ02000005">
    <property type="protein sequence ID" value="KAF0919495.1"/>
    <property type="molecule type" value="Genomic_DNA"/>
</dbReference>
<feature type="transmembrane region" description="Helical" evidence="8">
    <location>
        <begin position="147"/>
        <end position="163"/>
    </location>
</feature>
<keyword evidence="4 8" id="KW-1133">Transmembrane helix</keyword>
<dbReference type="Pfam" id="PF13962">
    <property type="entry name" value="PGG"/>
    <property type="match status" value="1"/>
</dbReference>
<evidence type="ECO:0000313" key="10">
    <source>
        <dbReference type="EMBL" id="KAF0919495.1"/>
    </source>
</evidence>
<keyword evidence="6 8" id="KW-0472">Membrane</keyword>
<gene>
    <name evidence="10" type="ORF">E2562_029616</name>
</gene>
<keyword evidence="11" id="KW-1185">Reference proteome</keyword>
<evidence type="ECO:0000259" key="9">
    <source>
        <dbReference type="Pfam" id="PF13962"/>
    </source>
</evidence>
<sequence length="181" mass="19904">MDAGAVEDGRAGHAAEGREVGNNHRRENGTVDGGGRSHALVVVATLITALTYQLGTNIPGGYWQDDAADRSHEAGDPIMRDKNLRRYWLFMAASWAGFGSSMLLTLGLLTGVPSRSRAVQWPFLVSYSSLVLTFITSQSRTPLTMDVLIWAAVMVVLTVGIKYRRLDRLRFWFCPPAPNSH</sequence>
<name>A0A6G1E329_9ORYZ</name>
<organism evidence="10 11">
    <name type="scientific">Oryza meyeriana var. granulata</name>
    <dbReference type="NCBI Taxonomy" id="110450"/>
    <lineage>
        <taxon>Eukaryota</taxon>
        <taxon>Viridiplantae</taxon>
        <taxon>Streptophyta</taxon>
        <taxon>Embryophyta</taxon>
        <taxon>Tracheophyta</taxon>
        <taxon>Spermatophyta</taxon>
        <taxon>Magnoliopsida</taxon>
        <taxon>Liliopsida</taxon>
        <taxon>Poales</taxon>
        <taxon>Poaceae</taxon>
        <taxon>BOP clade</taxon>
        <taxon>Oryzoideae</taxon>
        <taxon>Oryzeae</taxon>
        <taxon>Oryzinae</taxon>
        <taxon>Oryza</taxon>
        <taxon>Oryza meyeriana</taxon>
    </lineage>
</organism>
<evidence type="ECO:0000256" key="3">
    <source>
        <dbReference type="ARBA" id="ARBA00022737"/>
    </source>
</evidence>
<reference evidence="10 11" key="1">
    <citation type="submission" date="2019-11" db="EMBL/GenBank/DDBJ databases">
        <title>Whole genome sequence of Oryza granulata.</title>
        <authorList>
            <person name="Li W."/>
        </authorList>
    </citation>
    <scope>NUCLEOTIDE SEQUENCE [LARGE SCALE GENOMIC DNA]</scope>
    <source>
        <strain evidence="11">cv. Menghai</strain>
        <tissue evidence="10">Leaf</tissue>
    </source>
</reference>
<proteinExistence type="predicted"/>
<feature type="region of interest" description="Disordered" evidence="7">
    <location>
        <begin position="1"/>
        <end position="32"/>
    </location>
</feature>
<dbReference type="PANTHER" id="PTHR24186:SF37">
    <property type="entry name" value="PGG DOMAIN-CONTAINING PROTEIN"/>
    <property type="match status" value="1"/>
</dbReference>
<evidence type="ECO:0000256" key="5">
    <source>
        <dbReference type="ARBA" id="ARBA00023043"/>
    </source>
</evidence>
<dbReference type="Proteomes" id="UP000479710">
    <property type="component" value="Unassembled WGS sequence"/>
</dbReference>
<keyword evidence="3" id="KW-0677">Repeat</keyword>
<feature type="transmembrane region" description="Helical" evidence="8">
    <location>
        <begin position="87"/>
        <end position="112"/>
    </location>
</feature>
<evidence type="ECO:0000256" key="6">
    <source>
        <dbReference type="ARBA" id="ARBA00023136"/>
    </source>
</evidence>
<dbReference type="InterPro" id="IPR026961">
    <property type="entry name" value="PGG_dom"/>
</dbReference>
<keyword evidence="5" id="KW-0040">ANK repeat</keyword>
<evidence type="ECO:0000256" key="8">
    <source>
        <dbReference type="SAM" id="Phobius"/>
    </source>
</evidence>